<keyword evidence="2" id="KW-1185">Reference proteome</keyword>
<comment type="caution">
    <text evidence="1">The sequence shown here is derived from an EMBL/GenBank/DDBJ whole genome shotgun (WGS) entry which is preliminary data.</text>
</comment>
<dbReference type="AlphaFoldDB" id="A0A845V1W1"/>
<gene>
    <name evidence="1" type="ORF">G3I74_13290</name>
</gene>
<sequence length="131" mass="14655">MPINKDRRVDVAMSEETLARAEEMCSGLSLSVTIEKRGQSLVVPAMLDDLQSMDQQAESVEVVLTPDHPWPTVLTRHPLPDRAQVLLVYRRPDGGTHKVLGRLEASRPGLRDEDPADLFVTTLNVEREIDD</sequence>
<evidence type="ECO:0000313" key="2">
    <source>
        <dbReference type="Proteomes" id="UP000484885"/>
    </source>
</evidence>
<reference evidence="1 2" key="1">
    <citation type="submission" date="2020-02" db="EMBL/GenBank/DDBJ databases">
        <authorList>
            <person name="Zhang X.-Y."/>
        </authorList>
    </citation>
    <scope>NUCLEOTIDE SEQUENCE [LARGE SCALE GENOMIC DNA]</scope>
    <source>
        <strain evidence="1 2">C33</strain>
    </source>
</reference>
<organism evidence="1 2">
    <name type="scientific">Wenzhouxiangella limi</name>
    <dbReference type="NCBI Taxonomy" id="2707351"/>
    <lineage>
        <taxon>Bacteria</taxon>
        <taxon>Pseudomonadati</taxon>
        <taxon>Pseudomonadota</taxon>
        <taxon>Gammaproteobacteria</taxon>
        <taxon>Chromatiales</taxon>
        <taxon>Wenzhouxiangellaceae</taxon>
        <taxon>Wenzhouxiangella</taxon>
    </lineage>
</organism>
<accession>A0A845V1W1</accession>
<name>A0A845V1W1_9GAMM</name>
<protein>
    <submittedName>
        <fullName evidence="1">Uncharacterized protein</fullName>
    </submittedName>
</protein>
<proteinExistence type="predicted"/>
<dbReference type="EMBL" id="JAAGSC010000043">
    <property type="protein sequence ID" value="NDY96704.1"/>
    <property type="molecule type" value="Genomic_DNA"/>
</dbReference>
<dbReference type="Proteomes" id="UP000484885">
    <property type="component" value="Unassembled WGS sequence"/>
</dbReference>
<dbReference type="RefSeq" id="WP_164212084.1">
    <property type="nucleotide sequence ID" value="NZ_JAAGSC010000043.1"/>
</dbReference>
<evidence type="ECO:0000313" key="1">
    <source>
        <dbReference type="EMBL" id="NDY96704.1"/>
    </source>
</evidence>